<evidence type="ECO:0000313" key="2">
    <source>
        <dbReference type="Proteomes" id="UP001485043"/>
    </source>
</evidence>
<dbReference type="EMBL" id="JALJOV010000021">
    <property type="protein sequence ID" value="KAK9868598.1"/>
    <property type="molecule type" value="Genomic_DNA"/>
</dbReference>
<evidence type="ECO:0000313" key="1">
    <source>
        <dbReference type="EMBL" id="KAK9868598.1"/>
    </source>
</evidence>
<keyword evidence="2" id="KW-1185">Reference proteome</keyword>
<sequence length="215" mass="23578">MATSPDNSPSACSDWAEESQQGKIQWLAFSSTCPLFVRPITSGTRVTITYALHACAQGTSSACLQPSSLPLHQALAIALQDPSFPPEGRALGFACQCLYPYTSNGLTFAMLKGPNAAIVAAAENLGLGVQLIPVWRPEYRDGREGRCYGFMPGPPDKLPFQVFSPSNDINLYQSRTLMASRTGDCSGSRPLEVRRLQLEYNSWEFVLEDEFDEEE</sequence>
<reference evidence="1 2" key="1">
    <citation type="journal article" date="2024" name="Nat. Commun.">
        <title>Phylogenomics reveals the evolutionary origins of lichenization in chlorophyte algae.</title>
        <authorList>
            <person name="Puginier C."/>
            <person name="Libourel C."/>
            <person name="Otte J."/>
            <person name="Skaloud P."/>
            <person name="Haon M."/>
            <person name="Grisel S."/>
            <person name="Petersen M."/>
            <person name="Berrin J.G."/>
            <person name="Delaux P.M."/>
            <person name="Dal Grande F."/>
            <person name="Keller J."/>
        </authorList>
    </citation>
    <scope>NUCLEOTIDE SEQUENCE [LARGE SCALE GENOMIC DNA]</scope>
    <source>
        <strain evidence="1 2">SAG 2523</strain>
    </source>
</reference>
<protein>
    <submittedName>
        <fullName evidence="1">Uncharacterized protein</fullName>
    </submittedName>
</protein>
<organism evidence="1 2">
    <name type="scientific">Apatococcus fuscideae</name>
    <dbReference type="NCBI Taxonomy" id="2026836"/>
    <lineage>
        <taxon>Eukaryota</taxon>
        <taxon>Viridiplantae</taxon>
        <taxon>Chlorophyta</taxon>
        <taxon>core chlorophytes</taxon>
        <taxon>Trebouxiophyceae</taxon>
        <taxon>Chlorellales</taxon>
        <taxon>Chlorellaceae</taxon>
        <taxon>Apatococcus</taxon>
    </lineage>
</organism>
<comment type="caution">
    <text evidence="1">The sequence shown here is derived from an EMBL/GenBank/DDBJ whole genome shotgun (WGS) entry which is preliminary data.</text>
</comment>
<gene>
    <name evidence="1" type="ORF">WJX84_007911</name>
</gene>
<proteinExistence type="predicted"/>
<name>A0AAW1TGL9_9CHLO</name>
<dbReference type="Proteomes" id="UP001485043">
    <property type="component" value="Unassembled WGS sequence"/>
</dbReference>
<dbReference type="AlphaFoldDB" id="A0AAW1TGL9"/>
<accession>A0AAW1TGL9</accession>